<dbReference type="HOGENOM" id="CLU_2893226_0_0_2"/>
<dbReference type="AlphaFoldDB" id="Q46FK1"/>
<dbReference type="PaxDb" id="269797-Mbar_A0357"/>
<dbReference type="Gene3D" id="3.10.450.50">
    <property type="match status" value="1"/>
</dbReference>
<sequence length="62" mass="7440">MIVVHMTLILEAQEFAREWVEAWNSHNIDRIFEYYSEDFEMTNSIIFHVINDQTSTSTAKRM</sequence>
<accession>Q46FK1</accession>
<organism evidence="1">
    <name type="scientific">Methanosarcina barkeri (strain Fusaro / DSM 804)</name>
    <dbReference type="NCBI Taxonomy" id="269797"/>
    <lineage>
        <taxon>Archaea</taxon>
        <taxon>Methanobacteriati</taxon>
        <taxon>Methanobacteriota</taxon>
        <taxon>Stenosarchaea group</taxon>
        <taxon>Methanomicrobia</taxon>
        <taxon>Methanosarcinales</taxon>
        <taxon>Methanosarcinaceae</taxon>
        <taxon>Methanosarcina</taxon>
    </lineage>
</organism>
<dbReference type="EMBL" id="CP000099">
    <property type="protein sequence ID" value="AAZ69341.1"/>
    <property type="molecule type" value="Genomic_DNA"/>
</dbReference>
<dbReference type="KEGG" id="mba:Mbar_A0357"/>
<proteinExistence type="predicted"/>
<evidence type="ECO:0008006" key="2">
    <source>
        <dbReference type="Google" id="ProtNLM"/>
    </source>
</evidence>
<reference evidence="1" key="1">
    <citation type="submission" date="2006-06" db="EMBL/GenBank/DDBJ databases">
        <title>Complete sequence of chromosome 1 of Methanosarcina barkeri str. fusaro.</title>
        <authorList>
            <person name="Copeland A."/>
            <person name="Lucas S."/>
            <person name="Lapidus A."/>
            <person name="Barry K."/>
            <person name="Detter J.C."/>
            <person name="Glavina T."/>
            <person name="Hammon N."/>
            <person name="Israni S."/>
            <person name="Pitluck S."/>
            <person name="Goodwin L.A."/>
            <person name="Saunders E.H."/>
            <person name="Schmutz J."/>
            <person name="Larimer F."/>
            <person name="Land M."/>
            <person name="Anderson I."/>
            <person name="Richardson P."/>
        </authorList>
    </citation>
    <scope>NUCLEOTIDE SEQUENCE</scope>
    <source>
        <strain evidence="1">Fusaro</strain>
    </source>
</reference>
<name>Q46FK1_METBF</name>
<protein>
    <recommendedName>
        <fullName evidence="2">SnoaL-like domain-containing protein</fullName>
    </recommendedName>
</protein>
<dbReference type="InterPro" id="IPR032710">
    <property type="entry name" value="NTF2-like_dom_sf"/>
</dbReference>
<dbReference type="SUPFAM" id="SSF54427">
    <property type="entry name" value="NTF2-like"/>
    <property type="match status" value="1"/>
</dbReference>
<evidence type="ECO:0000313" key="1">
    <source>
        <dbReference type="EMBL" id="AAZ69341.1"/>
    </source>
</evidence>
<gene>
    <name evidence="1" type="ordered locus">Mbar_A0357</name>
</gene>